<dbReference type="PANTHER" id="PTHR43566">
    <property type="entry name" value="CONSERVED PROTEIN"/>
    <property type="match status" value="1"/>
</dbReference>
<dbReference type="InterPro" id="IPR025420">
    <property type="entry name" value="DUF4143"/>
</dbReference>
<organism evidence="3 4">
    <name type="scientific">Candidatus Corynebacterium faecigallinarum</name>
    <dbReference type="NCBI Taxonomy" id="2838528"/>
    <lineage>
        <taxon>Bacteria</taxon>
        <taxon>Bacillati</taxon>
        <taxon>Actinomycetota</taxon>
        <taxon>Actinomycetes</taxon>
        <taxon>Mycobacteriales</taxon>
        <taxon>Corynebacteriaceae</taxon>
        <taxon>Corynebacterium</taxon>
    </lineage>
</organism>
<dbReference type="AlphaFoldDB" id="A0A9D2QD84"/>
<evidence type="ECO:0000313" key="3">
    <source>
        <dbReference type="EMBL" id="HJC84008.1"/>
    </source>
</evidence>
<dbReference type="EMBL" id="DWVP01000001">
    <property type="protein sequence ID" value="HJC84008.1"/>
    <property type="molecule type" value="Genomic_DNA"/>
</dbReference>
<name>A0A9D2QD84_9CORY</name>
<dbReference type="InterPro" id="IPR027417">
    <property type="entry name" value="P-loop_NTPase"/>
</dbReference>
<keyword evidence="3" id="KW-0067">ATP-binding</keyword>
<evidence type="ECO:0000259" key="2">
    <source>
        <dbReference type="Pfam" id="PF13635"/>
    </source>
</evidence>
<reference evidence="3" key="1">
    <citation type="journal article" date="2021" name="PeerJ">
        <title>Extensive microbial diversity within the chicken gut microbiome revealed by metagenomics and culture.</title>
        <authorList>
            <person name="Gilroy R."/>
            <person name="Ravi A."/>
            <person name="Getino M."/>
            <person name="Pursley I."/>
            <person name="Horton D.L."/>
            <person name="Alikhan N.F."/>
            <person name="Baker D."/>
            <person name="Gharbi K."/>
            <person name="Hall N."/>
            <person name="Watson M."/>
            <person name="Adriaenssens E.M."/>
            <person name="Foster-Nyarko E."/>
            <person name="Jarju S."/>
            <person name="Secka A."/>
            <person name="Antonio M."/>
            <person name="Oren A."/>
            <person name="Chaudhuri R.R."/>
            <person name="La Ragione R."/>
            <person name="Hildebrand F."/>
            <person name="Pallen M.J."/>
        </authorList>
    </citation>
    <scope>NUCLEOTIDE SEQUENCE</scope>
    <source>
        <strain evidence="3">ChiHjej13B12-4958</strain>
    </source>
</reference>
<comment type="caution">
    <text evidence="3">The sequence shown here is derived from an EMBL/GenBank/DDBJ whole genome shotgun (WGS) entry which is preliminary data.</text>
</comment>
<dbReference type="Pfam" id="PF13635">
    <property type="entry name" value="DUF4143"/>
    <property type="match status" value="1"/>
</dbReference>
<dbReference type="SUPFAM" id="SSF52540">
    <property type="entry name" value="P-loop containing nucleoside triphosphate hydrolases"/>
    <property type="match status" value="1"/>
</dbReference>
<protein>
    <submittedName>
        <fullName evidence="3">ATP-binding protein</fullName>
    </submittedName>
</protein>
<dbReference type="PANTHER" id="PTHR43566:SF2">
    <property type="entry name" value="DUF4143 DOMAIN-CONTAINING PROTEIN"/>
    <property type="match status" value="1"/>
</dbReference>
<evidence type="ECO:0000259" key="1">
    <source>
        <dbReference type="Pfam" id="PF13173"/>
    </source>
</evidence>
<dbReference type="InterPro" id="IPR041682">
    <property type="entry name" value="AAA_14"/>
</dbReference>
<reference evidence="3" key="2">
    <citation type="submission" date="2021-04" db="EMBL/GenBank/DDBJ databases">
        <authorList>
            <person name="Gilroy R."/>
        </authorList>
    </citation>
    <scope>NUCLEOTIDE SEQUENCE</scope>
    <source>
        <strain evidence="3">ChiHjej13B12-4958</strain>
    </source>
</reference>
<accession>A0A9D2QD84</accession>
<dbReference type="Pfam" id="PF13173">
    <property type="entry name" value="AAA_14"/>
    <property type="match status" value="1"/>
</dbReference>
<evidence type="ECO:0000313" key="4">
    <source>
        <dbReference type="Proteomes" id="UP000823858"/>
    </source>
</evidence>
<feature type="domain" description="DUF4143" evidence="2">
    <location>
        <begin position="202"/>
        <end position="363"/>
    </location>
</feature>
<gene>
    <name evidence="3" type="ORF">H9751_00325</name>
</gene>
<feature type="domain" description="AAA" evidence="1">
    <location>
        <begin position="22"/>
        <end position="138"/>
    </location>
</feature>
<dbReference type="GO" id="GO:0005524">
    <property type="term" value="F:ATP binding"/>
    <property type="evidence" value="ECO:0007669"/>
    <property type="project" value="UniProtKB-KW"/>
</dbReference>
<keyword evidence="3" id="KW-0547">Nucleotide-binding</keyword>
<dbReference type="Proteomes" id="UP000823858">
    <property type="component" value="Unassembled WGS sequence"/>
</dbReference>
<proteinExistence type="predicted"/>
<sequence>MPSLLARNVSPVVDEMLAFFPCIIIEGARQVGKSTFAQQIADPDAVYATLDNEAVRSAADMDPDGFATQAGKRQLIIDEIQRLPQLTLAVKAAIDADRRPGRFILTGSSSLLRVRGTADSLAGRVGRLTMYGLSQGEIRSTTDDLVPRIVADHADIPSFTTRVAREDYARLLAFGGYPELRDTTDRQRNLWIDGYLLGITGRDMPELNRQLEPARVESVLRVLGGQPAAELVKARLARDTSVPASTITGYLDLLHDVGLITSIPPWTPNLSKREIGRPKTFVTDPALGMRLSLTTPDQLSDIRYSEAYGSFLEAFVVGELLKQREWSQTDYRVFHYRDRTEGEVDVIIELSDGRVIGIEVKASRSFSARQFTTLSRLRDRLGEKFIAGIVINTSPQGYRYADRLYGAPISALWELN</sequence>